<keyword evidence="3" id="KW-1185">Reference proteome</keyword>
<feature type="transmembrane region" description="Helical" evidence="1">
    <location>
        <begin position="102"/>
        <end position="121"/>
    </location>
</feature>
<sequence>MREYKYFKILDDILTHFNAGNLSIKEITVYWVGLNVDFPLDPFLDKLIKDGYISQHANQRYFITLDGSLLLESGGYVSKEKSKESLAERVEKNETRVRRATIWAAVVGGLLLIWEIVSFFLSKSFIEMIQNNINNFFNL</sequence>
<dbReference type="AlphaFoldDB" id="A0A4R0Q809"/>
<dbReference type="EMBL" id="SJSO01000005">
    <property type="protein sequence ID" value="TCD27766.1"/>
    <property type="molecule type" value="Genomic_DNA"/>
</dbReference>
<reference evidence="2 3" key="1">
    <citation type="submission" date="2019-02" db="EMBL/GenBank/DDBJ databases">
        <title>Pedobacter sp. RP-3-21 sp. nov., isolated from Arctic soil.</title>
        <authorList>
            <person name="Dahal R.H."/>
        </authorList>
    </citation>
    <scope>NUCLEOTIDE SEQUENCE [LARGE SCALE GENOMIC DNA]</scope>
    <source>
        <strain evidence="2 3">RP-3-21</strain>
    </source>
</reference>
<keyword evidence="1" id="KW-0812">Transmembrane</keyword>
<comment type="caution">
    <text evidence="2">The sequence shown here is derived from an EMBL/GenBank/DDBJ whole genome shotgun (WGS) entry which is preliminary data.</text>
</comment>
<gene>
    <name evidence="2" type="ORF">EZ456_07400</name>
</gene>
<name>A0A4R0Q809_9SPHI</name>
<dbReference type="RefSeq" id="WP_131528777.1">
    <property type="nucleotide sequence ID" value="NZ_SJSO01000005.1"/>
</dbReference>
<evidence type="ECO:0000313" key="2">
    <source>
        <dbReference type="EMBL" id="TCD27766.1"/>
    </source>
</evidence>
<evidence type="ECO:0000256" key="1">
    <source>
        <dbReference type="SAM" id="Phobius"/>
    </source>
</evidence>
<dbReference type="Proteomes" id="UP000293925">
    <property type="component" value="Unassembled WGS sequence"/>
</dbReference>
<accession>A0A4R0Q809</accession>
<protein>
    <submittedName>
        <fullName evidence="2">Uncharacterized protein</fullName>
    </submittedName>
</protein>
<organism evidence="2 3">
    <name type="scientific">Pedobacter psychrodurus</name>
    <dbReference type="NCBI Taxonomy" id="2530456"/>
    <lineage>
        <taxon>Bacteria</taxon>
        <taxon>Pseudomonadati</taxon>
        <taxon>Bacteroidota</taxon>
        <taxon>Sphingobacteriia</taxon>
        <taxon>Sphingobacteriales</taxon>
        <taxon>Sphingobacteriaceae</taxon>
        <taxon>Pedobacter</taxon>
    </lineage>
</organism>
<keyword evidence="1" id="KW-0472">Membrane</keyword>
<evidence type="ECO:0000313" key="3">
    <source>
        <dbReference type="Proteomes" id="UP000293925"/>
    </source>
</evidence>
<keyword evidence="1" id="KW-1133">Transmembrane helix</keyword>
<proteinExistence type="predicted"/>